<protein>
    <submittedName>
        <fullName evidence="2">Uncharacterized protein</fullName>
    </submittedName>
</protein>
<dbReference type="EMBL" id="BAAARW010000026">
    <property type="protein sequence ID" value="GAA2441759.1"/>
    <property type="molecule type" value="Genomic_DNA"/>
</dbReference>
<proteinExistence type="predicted"/>
<feature type="region of interest" description="Disordered" evidence="1">
    <location>
        <begin position="1"/>
        <end position="20"/>
    </location>
</feature>
<feature type="region of interest" description="Disordered" evidence="1">
    <location>
        <begin position="150"/>
        <end position="175"/>
    </location>
</feature>
<dbReference type="Proteomes" id="UP001501231">
    <property type="component" value="Unassembled WGS sequence"/>
</dbReference>
<evidence type="ECO:0000313" key="2">
    <source>
        <dbReference type="EMBL" id="GAA2441759.1"/>
    </source>
</evidence>
<gene>
    <name evidence="2" type="ORF">GCM10010191_67530</name>
</gene>
<feature type="compositionally biased region" description="Polar residues" evidence="1">
    <location>
        <begin position="1"/>
        <end position="13"/>
    </location>
</feature>
<evidence type="ECO:0000313" key="3">
    <source>
        <dbReference type="Proteomes" id="UP001501231"/>
    </source>
</evidence>
<accession>A0ABP5X191</accession>
<comment type="caution">
    <text evidence="2">The sequence shown here is derived from an EMBL/GenBank/DDBJ whole genome shotgun (WGS) entry which is preliminary data.</text>
</comment>
<organism evidence="2 3">
    <name type="scientific">Actinomadura vinacea</name>
    <dbReference type="NCBI Taxonomy" id="115336"/>
    <lineage>
        <taxon>Bacteria</taxon>
        <taxon>Bacillati</taxon>
        <taxon>Actinomycetota</taxon>
        <taxon>Actinomycetes</taxon>
        <taxon>Streptosporangiales</taxon>
        <taxon>Thermomonosporaceae</taxon>
        <taxon>Actinomadura</taxon>
    </lineage>
</organism>
<evidence type="ECO:0000256" key="1">
    <source>
        <dbReference type="SAM" id="MobiDB-lite"/>
    </source>
</evidence>
<name>A0ABP5X191_9ACTN</name>
<reference evidence="3" key="1">
    <citation type="journal article" date="2019" name="Int. J. Syst. Evol. Microbiol.">
        <title>The Global Catalogue of Microorganisms (GCM) 10K type strain sequencing project: providing services to taxonomists for standard genome sequencing and annotation.</title>
        <authorList>
            <consortium name="The Broad Institute Genomics Platform"/>
            <consortium name="The Broad Institute Genome Sequencing Center for Infectious Disease"/>
            <person name="Wu L."/>
            <person name="Ma J."/>
        </authorList>
    </citation>
    <scope>NUCLEOTIDE SEQUENCE [LARGE SCALE GENOMIC DNA]</scope>
    <source>
        <strain evidence="3">JCM 3325</strain>
    </source>
</reference>
<keyword evidence="3" id="KW-1185">Reference proteome</keyword>
<feature type="region of interest" description="Disordered" evidence="1">
    <location>
        <begin position="65"/>
        <end position="109"/>
    </location>
</feature>
<sequence length="175" mass="18852">MSSKPGKTPSTNALRGRIGNDLAVASAKKRGERIVASEVNIRKPGTKLKGSSNIDQVVKGTDTRYHGVEVKSGDGKLRKAQEEHYPKVPKGGLEVGSDSLRGEGMPKGHVLRAGDITSMRVERWDIDSLPADTKTALENHTVADILDGAAGPARQQELDQWMSSPGSRTVDKLWT</sequence>
<feature type="compositionally biased region" description="Basic and acidic residues" evidence="1">
    <location>
        <begin position="65"/>
        <end position="86"/>
    </location>
</feature>